<dbReference type="RefSeq" id="WP_069437261.1">
    <property type="nucleotide sequence ID" value="NZ_LPWG01000011.1"/>
</dbReference>
<dbReference type="EMBL" id="LPWG01000011">
    <property type="protein sequence ID" value="ODR99320.1"/>
    <property type="molecule type" value="Genomic_DNA"/>
</dbReference>
<sequence>MKELLSAACAVALFAGLLVGAEPVLAYSGEVYTVCRLDPRGDNYLSLRTCRSSRCPEIRRLRPGQFLWTEEPFPQKGWRAVLLMRDINDEYATNQPRGYVFEKYICYVDMTQ</sequence>
<protein>
    <recommendedName>
        <fullName evidence="3">SH3b domain-containing protein</fullName>
    </recommendedName>
</protein>
<organism evidence="1 2">
    <name type="scientific">Methyloceanibacter methanicus</name>
    <dbReference type="NCBI Taxonomy" id="1774968"/>
    <lineage>
        <taxon>Bacteria</taxon>
        <taxon>Pseudomonadati</taxon>
        <taxon>Pseudomonadota</taxon>
        <taxon>Alphaproteobacteria</taxon>
        <taxon>Hyphomicrobiales</taxon>
        <taxon>Hyphomicrobiaceae</taxon>
        <taxon>Methyloceanibacter</taxon>
    </lineage>
</organism>
<accession>A0A1E3W0L6</accession>
<comment type="caution">
    <text evidence="1">The sequence shown here is derived from an EMBL/GenBank/DDBJ whole genome shotgun (WGS) entry which is preliminary data.</text>
</comment>
<dbReference type="AlphaFoldDB" id="A0A1E3W0L6"/>
<evidence type="ECO:0000313" key="2">
    <source>
        <dbReference type="Proteomes" id="UP000094501"/>
    </source>
</evidence>
<evidence type="ECO:0008006" key="3">
    <source>
        <dbReference type="Google" id="ProtNLM"/>
    </source>
</evidence>
<proteinExistence type="predicted"/>
<reference evidence="1 2" key="1">
    <citation type="journal article" date="2016" name="Environ. Microbiol.">
        <title>New Methyloceanibacter diversity from North Sea sediments includes methanotroph containing solely the soluble methane monooxygenase.</title>
        <authorList>
            <person name="Vekeman B."/>
            <person name="Kerckhof F.M."/>
            <person name="Cremers G."/>
            <person name="de Vos P."/>
            <person name="Vandamme P."/>
            <person name="Boon N."/>
            <person name="Op den Camp H.J."/>
            <person name="Heylen K."/>
        </authorList>
    </citation>
    <scope>NUCLEOTIDE SEQUENCE [LARGE SCALE GENOMIC DNA]</scope>
    <source>
        <strain evidence="1 2">R-67174</strain>
    </source>
</reference>
<dbReference type="OrthoDB" id="9816009at2"/>
<name>A0A1E3W0L6_9HYPH</name>
<keyword evidence="2" id="KW-1185">Reference proteome</keyword>
<evidence type="ECO:0000313" key="1">
    <source>
        <dbReference type="EMBL" id="ODR99320.1"/>
    </source>
</evidence>
<gene>
    <name evidence="1" type="ORF">AUC68_04870</name>
</gene>
<dbReference type="Proteomes" id="UP000094501">
    <property type="component" value="Unassembled WGS sequence"/>
</dbReference>